<gene>
    <name evidence="2" type="ORF">PXEA_LOCUS35735</name>
</gene>
<dbReference type="EMBL" id="CAAALY010273645">
    <property type="protein sequence ID" value="VEL42295.1"/>
    <property type="molecule type" value="Genomic_DNA"/>
</dbReference>
<organism evidence="2 3">
    <name type="scientific">Protopolystoma xenopodis</name>
    <dbReference type="NCBI Taxonomy" id="117903"/>
    <lineage>
        <taxon>Eukaryota</taxon>
        <taxon>Metazoa</taxon>
        <taxon>Spiralia</taxon>
        <taxon>Lophotrochozoa</taxon>
        <taxon>Platyhelminthes</taxon>
        <taxon>Monogenea</taxon>
        <taxon>Polyopisthocotylea</taxon>
        <taxon>Polystomatidea</taxon>
        <taxon>Polystomatidae</taxon>
        <taxon>Protopolystoma</taxon>
    </lineage>
</organism>
<evidence type="ECO:0000313" key="2">
    <source>
        <dbReference type="EMBL" id="VEL42295.1"/>
    </source>
</evidence>
<reference evidence="2" key="1">
    <citation type="submission" date="2018-11" db="EMBL/GenBank/DDBJ databases">
        <authorList>
            <consortium name="Pathogen Informatics"/>
        </authorList>
    </citation>
    <scope>NUCLEOTIDE SEQUENCE</scope>
</reference>
<comment type="caution">
    <text evidence="2">The sequence shown here is derived from an EMBL/GenBank/DDBJ whole genome shotgun (WGS) entry which is preliminary data.</text>
</comment>
<dbReference type="AlphaFoldDB" id="A0A3S5C8I8"/>
<sequence>MHPFLLLHFTCSPTSFVWREQLFTLAFPPDDRTSAHLVCTHTNTRSQRHSSPSAGPRRPSPADPRDSPPRLLACPPDPWPLCRCMPAHSHTDTHLHTDRHTDPGAGLIVAPIADRIGHLHK</sequence>
<feature type="region of interest" description="Disordered" evidence="1">
    <location>
        <begin position="39"/>
        <end position="71"/>
    </location>
</feature>
<evidence type="ECO:0000313" key="3">
    <source>
        <dbReference type="Proteomes" id="UP000784294"/>
    </source>
</evidence>
<evidence type="ECO:0000256" key="1">
    <source>
        <dbReference type="SAM" id="MobiDB-lite"/>
    </source>
</evidence>
<accession>A0A3S5C8I8</accession>
<proteinExistence type="predicted"/>
<name>A0A3S5C8I8_9PLAT</name>
<dbReference type="Proteomes" id="UP000784294">
    <property type="component" value="Unassembled WGS sequence"/>
</dbReference>
<protein>
    <submittedName>
        <fullName evidence="2">Uncharacterized protein</fullName>
    </submittedName>
</protein>
<keyword evidence="3" id="KW-1185">Reference proteome</keyword>